<evidence type="ECO:0000313" key="3">
    <source>
        <dbReference type="Proteomes" id="UP000030588"/>
    </source>
</evidence>
<reference evidence="1 3" key="1">
    <citation type="submission" date="2014-10" db="EMBL/GenBank/DDBJ databases">
        <title>Draft genome of phytase producing Bacillus ginsengihumi strain M2.11.</title>
        <authorList>
            <person name="Toymentseva A."/>
            <person name="Boulygina E.A."/>
            <person name="Kazakov S.V."/>
            <person name="Kayumov I."/>
            <person name="Suleimanova A.D."/>
            <person name="Mardanova A.M."/>
            <person name="Maria S.N."/>
            <person name="Sergey M.Y."/>
            <person name="Sharipova M.R."/>
        </authorList>
    </citation>
    <scope>NUCLEOTIDE SEQUENCE [LARGE SCALE GENOMIC DNA]</scope>
    <source>
        <strain evidence="1 3">M2.11</strain>
    </source>
</reference>
<evidence type="ECO:0000313" key="1">
    <source>
        <dbReference type="EMBL" id="KHD84214.1"/>
    </source>
</evidence>
<evidence type="ECO:0000313" key="4">
    <source>
        <dbReference type="Proteomes" id="UP000476934"/>
    </source>
</evidence>
<protein>
    <recommendedName>
        <fullName evidence="5">Stress-response A/B barrel domain-containing protein</fullName>
    </recommendedName>
</protein>
<evidence type="ECO:0008006" key="5">
    <source>
        <dbReference type="Google" id="ProtNLM"/>
    </source>
</evidence>
<proteinExistence type="predicted"/>
<dbReference type="EMBL" id="JRUN01000084">
    <property type="protein sequence ID" value="KHD84214.1"/>
    <property type="molecule type" value="Genomic_DNA"/>
</dbReference>
<comment type="caution">
    <text evidence="1">The sequence shown here is derived from an EMBL/GenBank/DDBJ whole genome shotgun (WGS) entry which is preliminary data.</text>
</comment>
<dbReference type="Proteomes" id="UP000030588">
    <property type="component" value="Unassembled WGS sequence"/>
</dbReference>
<name>A0A0A6VCF1_9BACI</name>
<dbReference type="AlphaFoldDB" id="A0A0A6VCF1"/>
<dbReference type="EMBL" id="JAAIWK010000002">
    <property type="protein sequence ID" value="NEY18785.1"/>
    <property type="molecule type" value="Genomic_DNA"/>
</dbReference>
<organism evidence="1 3">
    <name type="scientific">Heyndrickxia ginsengihumi</name>
    <dbReference type="NCBI Taxonomy" id="363870"/>
    <lineage>
        <taxon>Bacteria</taxon>
        <taxon>Bacillati</taxon>
        <taxon>Bacillota</taxon>
        <taxon>Bacilli</taxon>
        <taxon>Bacillales</taxon>
        <taxon>Bacillaceae</taxon>
        <taxon>Heyndrickxia</taxon>
    </lineage>
</organism>
<sequence>MPVFVYQTFEIKQNKFKEALDGLKAIQSYRKKKYNQRLEILTPISGKDHTYGLLSSFEGLAEMELQHKKMFDDEEYKKIISAFLLEHIVQGSSYTQLYRSVHAES</sequence>
<dbReference type="RefSeq" id="WP_025730987.1">
    <property type="nucleotide sequence ID" value="NZ_JAAIWK010000002.1"/>
</dbReference>
<keyword evidence="4" id="KW-1185">Reference proteome</keyword>
<accession>A0A0A6VCF1</accession>
<dbReference type="Proteomes" id="UP000476934">
    <property type="component" value="Unassembled WGS sequence"/>
</dbReference>
<dbReference type="OrthoDB" id="2921817at2"/>
<reference evidence="2" key="2">
    <citation type="submission" date="2020-02" db="EMBL/GenBank/DDBJ databases">
        <authorList>
            <person name="Feng H."/>
        </authorList>
    </citation>
    <scope>NUCLEOTIDE SEQUENCE [LARGE SCALE GENOMIC DNA]</scope>
    <source>
        <strain evidence="2">Gsoil 114</strain>
    </source>
</reference>
<evidence type="ECO:0000313" key="2">
    <source>
        <dbReference type="EMBL" id="NEY18785.1"/>
    </source>
</evidence>
<gene>
    <name evidence="2" type="ORF">G4D61_02235</name>
    <name evidence="1" type="ORF">NG54_17015</name>
</gene>
<reference evidence="2 4" key="3">
    <citation type="submission" date="2020-03" db="EMBL/GenBank/DDBJ databases">
        <title>Bacillus aquiflavi sp. nov., isolated from yellow water of strong flavor Chinese baijiu in Yibin region of China.</title>
        <authorList>
            <person name="Xie J."/>
        </authorList>
    </citation>
    <scope>NUCLEOTIDE SEQUENCE [LARGE SCALE GENOMIC DNA]</scope>
    <source>
        <strain evidence="2 4">Gsoil 114</strain>
    </source>
</reference>